<reference evidence="1" key="1">
    <citation type="submission" date="2024-09" db="EMBL/GenBank/DDBJ databases">
        <title>Black Yeasts Isolated from many extreme environments.</title>
        <authorList>
            <person name="Coleine C."/>
            <person name="Stajich J.E."/>
            <person name="Selbmann L."/>
        </authorList>
    </citation>
    <scope>NUCLEOTIDE SEQUENCE</scope>
    <source>
        <strain evidence="1">CCFEE 5737</strain>
    </source>
</reference>
<accession>A0ACC3D6I3</accession>
<dbReference type="EMBL" id="JAWDJW010007168">
    <property type="protein sequence ID" value="KAK3062694.1"/>
    <property type="molecule type" value="Genomic_DNA"/>
</dbReference>
<comment type="caution">
    <text evidence="1">The sequence shown here is derived from an EMBL/GenBank/DDBJ whole genome shotgun (WGS) entry which is preliminary data.</text>
</comment>
<name>A0ACC3D6I3_9PEZI</name>
<gene>
    <name evidence="1" type="ORF">LTS18_003541</name>
</gene>
<evidence type="ECO:0000313" key="1">
    <source>
        <dbReference type="EMBL" id="KAK3062694.1"/>
    </source>
</evidence>
<dbReference type="Proteomes" id="UP001186974">
    <property type="component" value="Unassembled WGS sequence"/>
</dbReference>
<sequence>MSFPAFKEYCAERRQAIRDAYPAWDDLRVEREFRSIGVRRLWHDARAALDGRISRLDRVFKQRNRDWQTKLGLSLRLRDLNRDINRLHENVTGFDLFNSADTRVLHELNDDLTLRNNNQVTVAVRAAWNALPIPSRVAYSNRATRERRRWNLLDQERQKRQDQLGLPQRRGATWWTVRTLGRGGYGTAELLILADDVSNTIRDREVRKATDTKYLYETPFDANSHPVEATLHDMVYGRDDPPNKYIIPYRRWSLIPKDPDRFYLHTDWAPHGDLEDVIHSAYQEDRKLPEPMIWYYFQAMAEAANTMKNIGMVHLDIKPGNFFVGSRDSEYYSDFPIPRLGDFGLAWIGRRDDAQNPPAILDRGTPGFSAPEQYDGFAPGVKMLSKTNVYQIGATIWLMMRADRLVENPLPAWERPAYLQVPLTNYTLLKTQQLPAGGASEYSEELNNLVFHCTRKNVGDRISLADLRVRLQECTDLLAMGPDFDLWHESFPGSGTAGQYKQQFAGYTAKDWIVGDPFKPRKSALERMVQDLTVNIRL</sequence>
<proteinExistence type="predicted"/>
<keyword evidence="2" id="KW-1185">Reference proteome</keyword>
<organism evidence="1 2">
    <name type="scientific">Coniosporium uncinatum</name>
    <dbReference type="NCBI Taxonomy" id="93489"/>
    <lineage>
        <taxon>Eukaryota</taxon>
        <taxon>Fungi</taxon>
        <taxon>Dikarya</taxon>
        <taxon>Ascomycota</taxon>
        <taxon>Pezizomycotina</taxon>
        <taxon>Dothideomycetes</taxon>
        <taxon>Dothideomycetes incertae sedis</taxon>
        <taxon>Coniosporium</taxon>
    </lineage>
</organism>
<evidence type="ECO:0000313" key="2">
    <source>
        <dbReference type="Proteomes" id="UP001186974"/>
    </source>
</evidence>
<protein>
    <submittedName>
        <fullName evidence="1">Uncharacterized protein</fullName>
    </submittedName>
</protein>